<dbReference type="EMBL" id="AHMM02000025">
    <property type="protein sequence ID" value="EQA35046.1"/>
    <property type="molecule type" value="Genomic_DNA"/>
</dbReference>
<feature type="compositionally biased region" description="Basic and acidic residues" evidence="1">
    <location>
        <begin position="628"/>
        <end position="638"/>
    </location>
</feature>
<name>V6H867_9LEPT</name>
<reference evidence="3 4" key="1">
    <citation type="submission" date="2013-05" db="EMBL/GenBank/DDBJ databases">
        <authorList>
            <person name="Harkins D.M."/>
            <person name="Durkin A.S."/>
            <person name="Brinkac L.M."/>
            <person name="Haft D.H."/>
            <person name="Selengut J.D."/>
            <person name="Sanka R."/>
            <person name="DePew J."/>
            <person name="Purushe J."/>
            <person name="Hartskeerl R.A."/>
            <person name="Ahmed A."/>
            <person name="van der Linden H."/>
            <person name="Goris M.G.A."/>
            <person name="Vinetz J.M."/>
            <person name="Sutton G.G."/>
            <person name="Nierman W.C."/>
            <person name="Fouts D.E."/>
        </authorList>
    </citation>
    <scope>NUCLEOTIDE SEQUENCE [LARGE SCALE GENOMIC DNA]</scope>
    <source>
        <strain evidence="3 4">10</strain>
    </source>
</reference>
<evidence type="ECO:0000256" key="1">
    <source>
        <dbReference type="SAM" id="MobiDB-lite"/>
    </source>
</evidence>
<comment type="caution">
    <text evidence="3">The sequence shown here is derived from an EMBL/GenBank/DDBJ whole genome shotgun (WGS) entry which is preliminary data.</text>
</comment>
<evidence type="ECO:0000256" key="2">
    <source>
        <dbReference type="SAM" id="Phobius"/>
    </source>
</evidence>
<accession>V6H867</accession>
<protein>
    <submittedName>
        <fullName evidence="3">Uncharacterized protein</fullName>
    </submittedName>
</protein>
<feature type="transmembrane region" description="Helical" evidence="2">
    <location>
        <begin position="538"/>
        <end position="559"/>
    </location>
</feature>
<dbReference type="STRING" id="1049790.LEP1GSC047_1585"/>
<evidence type="ECO:0000313" key="4">
    <source>
        <dbReference type="Proteomes" id="UP000018719"/>
    </source>
</evidence>
<dbReference type="AlphaFoldDB" id="V6H867"/>
<keyword evidence="2" id="KW-0812">Transmembrane</keyword>
<feature type="transmembrane region" description="Helical" evidence="2">
    <location>
        <begin position="565"/>
        <end position="585"/>
    </location>
</feature>
<gene>
    <name evidence="3" type="ORF">LEP1GSC047_1585</name>
</gene>
<evidence type="ECO:0000313" key="3">
    <source>
        <dbReference type="EMBL" id="EQA35046.1"/>
    </source>
</evidence>
<dbReference type="Proteomes" id="UP000018719">
    <property type="component" value="Unassembled WGS sequence"/>
</dbReference>
<proteinExistence type="predicted"/>
<feature type="region of interest" description="Disordered" evidence="1">
    <location>
        <begin position="604"/>
        <end position="638"/>
    </location>
</feature>
<keyword evidence="2" id="KW-0472">Membrane</keyword>
<sequence length="785" mass="89254">MLFLTGAFMETLEQQDISFEELSSSQSKAPDVEGLQPDYIFLNDGAVGLSTTARCIIDELRDWHKKTEKHGSKSVHPSYLLTLDKLGDLLNKYRNLSEQAKSPQSVDLALRQILDFEKKGRNKSALMYPFLVRNGNKVQARIALASPQKEAKTDVTPYRQACFQFSEETIDLILSNRAKKPRIPDEDRPGAVILHKNKAGQLWLYPKLASIESEMASVLRRGFHPYHYIPMIDFLSDFVGYAKAKDALTQILPDYHIIIDDLQLNADGTYLHQPEVISHYRVQADGLEVFALTYLKQLSERAGYTLFRSRIQDFESTHGMAEPGRKQNSDKVDALIRLVEDFPFDREKDDLGKRVRETCNLSIQILRKLIEEKSRLSERKIDGAFKSLVHRIQIQIKEHTQGNLALYKFSPEKRLEAVGIAGLEQVANYSDALRKELKGSFGWKEIKKDDGTTEVYAVDPGYMAAVIHKLTAEAKANFSYQRELGIAKEINATLSNPKHPDLNSKLKGDHVVKLQQDSFLMEREVEERERTEALAKKFNLSMGLLGFVGTMLFFLIASVHFNTVGIIFVGIPVSLVIGVMLALFFREREKVDLNTGNTKSFGSGFKGEYSSPTSSQEYYSGDSDDSEEHFGKGETPKEKKVSLIAKGAERFVFPNRFTKIQDKIHDAKSLRKKIWDNLDNIRQSVSHLKSESDDDKVASTVEYALLQNAATIAIPDEIVPPGMPSSIILSHSDLKAPLIRDQLSEFLRNEAQKRKYDKKLVKYYTFLINTIEVEYFKYLPNRKKR</sequence>
<organism evidence="3 4">
    <name type="scientific">Leptospira inadai serovar Lyme str. 10</name>
    <dbReference type="NCBI Taxonomy" id="1049790"/>
    <lineage>
        <taxon>Bacteria</taxon>
        <taxon>Pseudomonadati</taxon>
        <taxon>Spirochaetota</taxon>
        <taxon>Spirochaetia</taxon>
        <taxon>Leptospirales</taxon>
        <taxon>Leptospiraceae</taxon>
        <taxon>Leptospira</taxon>
    </lineage>
</organism>
<keyword evidence="2" id="KW-1133">Transmembrane helix</keyword>